<dbReference type="InterPro" id="IPR050090">
    <property type="entry name" value="Tyrosine_recombinase_XerCD"/>
</dbReference>
<accession>A0A7W8XBS3</accession>
<feature type="domain" description="Tyr recombinase" evidence="3">
    <location>
        <begin position="33"/>
        <end position="202"/>
    </location>
</feature>
<dbReference type="Proteomes" id="UP000585507">
    <property type="component" value="Unassembled WGS sequence"/>
</dbReference>
<keyword evidence="5" id="KW-1185">Reference proteome</keyword>
<dbReference type="Pfam" id="PF00589">
    <property type="entry name" value="Phage_integrase"/>
    <property type="match status" value="1"/>
</dbReference>
<dbReference type="InterPro" id="IPR011010">
    <property type="entry name" value="DNA_brk_join_enz"/>
</dbReference>
<sequence length="202" mass="23061">MPTTDLRLPATDWGLPLGRNVVKLVRRPVIRNERSRRLSGDEEQRLLDSCDAGQIPFFKTIVILAIETGMRRGEILGLKWSDISHNRRVITLTMTKNGSGREVPLSQRALQTLSEWKDHCEVDQSTVFPMKAGALEQAWRRLLARSNVKGLRFHDLRHEGVSRLFERGLNMIEVSSISGHKELRMLKRYTHLSADDLVGRLG</sequence>
<evidence type="ECO:0000259" key="3">
    <source>
        <dbReference type="PROSITE" id="PS51898"/>
    </source>
</evidence>
<keyword evidence="2" id="KW-0233">DNA recombination</keyword>
<keyword evidence="1" id="KW-0229">DNA integration</keyword>
<dbReference type="Gene3D" id="1.10.443.10">
    <property type="entry name" value="Intergrase catalytic core"/>
    <property type="match status" value="1"/>
</dbReference>
<gene>
    <name evidence="4" type="ORF">GGD55_006319</name>
</gene>
<proteinExistence type="predicted"/>
<dbReference type="AlphaFoldDB" id="A0A7W8XBS3"/>
<dbReference type="CDD" id="cd00796">
    <property type="entry name" value="INT_Rci_Hp1_C"/>
    <property type="match status" value="1"/>
</dbReference>
<dbReference type="GO" id="GO:0003677">
    <property type="term" value="F:DNA binding"/>
    <property type="evidence" value="ECO:0007669"/>
    <property type="project" value="InterPro"/>
</dbReference>
<dbReference type="InterPro" id="IPR013762">
    <property type="entry name" value="Integrase-like_cat_sf"/>
</dbReference>
<dbReference type="GO" id="GO:0015074">
    <property type="term" value="P:DNA integration"/>
    <property type="evidence" value="ECO:0007669"/>
    <property type="project" value="UniProtKB-KW"/>
</dbReference>
<evidence type="ECO:0000313" key="4">
    <source>
        <dbReference type="EMBL" id="MBB5539569.1"/>
    </source>
</evidence>
<dbReference type="SUPFAM" id="SSF56349">
    <property type="entry name" value="DNA breaking-rejoining enzymes"/>
    <property type="match status" value="1"/>
</dbReference>
<name>A0A7W8XBS3_9HYPH</name>
<dbReference type="PANTHER" id="PTHR30349">
    <property type="entry name" value="PHAGE INTEGRASE-RELATED"/>
    <property type="match status" value="1"/>
</dbReference>
<comment type="caution">
    <text evidence="4">The sequence shown here is derived from an EMBL/GenBank/DDBJ whole genome shotgun (WGS) entry which is preliminary data.</text>
</comment>
<organism evidence="4 5">
    <name type="scientific">Rhizobium giardinii</name>
    <dbReference type="NCBI Taxonomy" id="56731"/>
    <lineage>
        <taxon>Bacteria</taxon>
        <taxon>Pseudomonadati</taxon>
        <taxon>Pseudomonadota</taxon>
        <taxon>Alphaproteobacteria</taxon>
        <taxon>Hyphomicrobiales</taxon>
        <taxon>Rhizobiaceae</taxon>
        <taxon>Rhizobium/Agrobacterium group</taxon>
        <taxon>Rhizobium</taxon>
    </lineage>
</organism>
<dbReference type="EMBL" id="JACHBK010000022">
    <property type="protein sequence ID" value="MBB5539569.1"/>
    <property type="molecule type" value="Genomic_DNA"/>
</dbReference>
<protein>
    <submittedName>
        <fullName evidence="4">Integrase</fullName>
    </submittedName>
</protein>
<evidence type="ECO:0000256" key="2">
    <source>
        <dbReference type="ARBA" id="ARBA00023172"/>
    </source>
</evidence>
<dbReference type="PANTHER" id="PTHR30349:SF94">
    <property type="entry name" value="INTEGRASE_RECOMBINASE HI_1414-RELATED"/>
    <property type="match status" value="1"/>
</dbReference>
<dbReference type="InterPro" id="IPR002104">
    <property type="entry name" value="Integrase_catalytic"/>
</dbReference>
<evidence type="ECO:0000256" key="1">
    <source>
        <dbReference type="ARBA" id="ARBA00022908"/>
    </source>
</evidence>
<evidence type="ECO:0000313" key="5">
    <source>
        <dbReference type="Proteomes" id="UP000585507"/>
    </source>
</evidence>
<reference evidence="4 5" key="1">
    <citation type="submission" date="2020-08" db="EMBL/GenBank/DDBJ databases">
        <title>Genomic Encyclopedia of Type Strains, Phase IV (KMG-V): Genome sequencing to study the core and pangenomes of soil and plant-associated prokaryotes.</title>
        <authorList>
            <person name="Whitman W."/>
        </authorList>
    </citation>
    <scope>NUCLEOTIDE SEQUENCE [LARGE SCALE GENOMIC DNA]</scope>
    <source>
        <strain evidence="4 5">SEMIA 4084</strain>
    </source>
</reference>
<dbReference type="GO" id="GO:0006310">
    <property type="term" value="P:DNA recombination"/>
    <property type="evidence" value="ECO:0007669"/>
    <property type="project" value="UniProtKB-KW"/>
</dbReference>
<dbReference type="PROSITE" id="PS51898">
    <property type="entry name" value="TYR_RECOMBINASE"/>
    <property type="match status" value="1"/>
</dbReference>